<organism>
    <name type="scientific">Serpula lacrymans var. lacrymans (strain S7.9)</name>
    <name type="common">Dry rot fungus</name>
    <dbReference type="NCBI Taxonomy" id="578457"/>
    <lineage>
        <taxon>Eukaryota</taxon>
        <taxon>Fungi</taxon>
        <taxon>Dikarya</taxon>
        <taxon>Basidiomycota</taxon>
        <taxon>Agaricomycotina</taxon>
        <taxon>Agaricomycetes</taxon>
        <taxon>Agaricomycetidae</taxon>
        <taxon>Boletales</taxon>
        <taxon>Coniophorineae</taxon>
        <taxon>Serpulaceae</taxon>
        <taxon>Serpula</taxon>
    </lineage>
</organism>
<protein>
    <submittedName>
        <fullName evidence="1">Uncharacterized protein</fullName>
    </submittedName>
</protein>
<dbReference type="RefSeq" id="XP_007316276.1">
    <property type="nucleotide sequence ID" value="XM_007316214.1"/>
</dbReference>
<name>F8NQH3_SERL9</name>
<reference evidence="1" key="1">
    <citation type="submission" date="2011-04" db="EMBL/GenBank/DDBJ databases">
        <title>Evolution of plant cell wall degrading machinery underlies the functional diversity of forest fungi.</title>
        <authorList>
            <consortium name="US DOE Joint Genome Institute (JGI-PGF)"/>
            <person name="Eastwood D.C."/>
            <person name="Floudas D."/>
            <person name="Binder M."/>
            <person name="Majcherczyk A."/>
            <person name="Schneider P."/>
            <person name="Aerts A."/>
            <person name="Asiegbu F.O."/>
            <person name="Baker S.E."/>
            <person name="Barry K."/>
            <person name="Bendiksby M."/>
            <person name="Blumentritt M."/>
            <person name="Coutinho P.M."/>
            <person name="Cullen D."/>
            <person name="Cullen D."/>
            <person name="Gathman A."/>
            <person name="Goodell B."/>
            <person name="Henrissat B."/>
            <person name="Ihrmark K."/>
            <person name="Kauserud H."/>
            <person name="Kohler A."/>
            <person name="LaButti K."/>
            <person name="Lapidus A."/>
            <person name="Lavin J.L."/>
            <person name="Lee Y.-H."/>
            <person name="Lindquist E."/>
            <person name="Lilly W."/>
            <person name="Lucas S."/>
            <person name="Morin E."/>
            <person name="Murat C."/>
            <person name="Oguiza J.A."/>
            <person name="Park J."/>
            <person name="Pisabarro A.G."/>
            <person name="Riley R."/>
            <person name="Rosling A."/>
            <person name="Salamov A."/>
            <person name="Schmidt O."/>
            <person name="Schmutz J."/>
            <person name="Skrede I."/>
            <person name="Stenlid J."/>
            <person name="Wiebenga A."/>
            <person name="Xie X."/>
            <person name="Kues U."/>
            <person name="Hibbett D.S."/>
            <person name="Hoffmeister D."/>
            <person name="Hogberg N."/>
            <person name="Martin F."/>
            <person name="Grigoriev I.V."/>
            <person name="Watkinson S.C."/>
        </authorList>
    </citation>
    <scope>NUCLEOTIDE SEQUENCE</scope>
    <source>
        <strain evidence="1">S7.9</strain>
    </source>
</reference>
<sequence length="71" mass="7987">MGNVMYACKISSGLQSVRRWDLRACLDGLVHPMWTMLAYIRIAKAQNCPIGTMINTGPTRATLFIRNDIQC</sequence>
<dbReference type="HOGENOM" id="CLU_2741599_0_0_1"/>
<dbReference type="EMBL" id="GL945432">
    <property type="protein sequence ID" value="EGO26103.1"/>
    <property type="molecule type" value="Genomic_DNA"/>
</dbReference>
<dbReference type="AlphaFoldDB" id="F8NQH3"/>
<dbReference type="KEGG" id="sla:SERLADRAFT_462793"/>
<evidence type="ECO:0000313" key="1">
    <source>
        <dbReference type="EMBL" id="EGO26103.1"/>
    </source>
</evidence>
<dbReference type="GeneID" id="18818436"/>
<dbReference type="Proteomes" id="UP000008064">
    <property type="component" value="Unassembled WGS sequence"/>
</dbReference>
<gene>
    <name evidence="1" type="ORF">SERLADRAFT_462793</name>
</gene>
<accession>F8NQH3</accession>
<proteinExistence type="predicted"/>